<dbReference type="EMBL" id="UGWV01000002">
    <property type="protein sequence ID" value="SUF93968.1"/>
    <property type="molecule type" value="Genomic_DNA"/>
</dbReference>
<feature type="transmembrane region" description="Helical" evidence="1">
    <location>
        <begin position="6"/>
        <end position="29"/>
    </location>
</feature>
<accession>A0A7D8ESB1</accession>
<gene>
    <name evidence="2" type="ORF">NCTC6385_00830</name>
</gene>
<keyword evidence="1" id="KW-0812">Transmembrane</keyword>
<dbReference type="AlphaFoldDB" id="A0A7D8ESB1"/>
<keyword evidence="1" id="KW-0472">Membrane</keyword>
<keyword evidence="1" id="KW-1133">Transmembrane helix</keyword>
<reference evidence="2 3" key="1">
    <citation type="submission" date="2018-06" db="EMBL/GenBank/DDBJ databases">
        <authorList>
            <consortium name="Pathogen Informatics"/>
            <person name="Doyle S."/>
        </authorList>
    </citation>
    <scope>NUCLEOTIDE SEQUENCE [LARGE SCALE GENOMIC DNA]</scope>
    <source>
        <strain evidence="2 3">NCTC6385</strain>
    </source>
</reference>
<organism evidence="2 3">
    <name type="scientific">Salmonella enterica</name>
    <name type="common">Salmonella choleraesuis</name>
    <dbReference type="NCBI Taxonomy" id="28901"/>
    <lineage>
        <taxon>Bacteria</taxon>
        <taxon>Pseudomonadati</taxon>
        <taxon>Pseudomonadota</taxon>
        <taxon>Gammaproteobacteria</taxon>
        <taxon>Enterobacterales</taxon>
        <taxon>Enterobacteriaceae</taxon>
        <taxon>Salmonella</taxon>
    </lineage>
</organism>
<name>A0A7D8ESB1_SALER</name>
<evidence type="ECO:0000256" key="1">
    <source>
        <dbReference type="SAM" id="Phobius"/>
    </source>
</evidence>
<evidence type="ECO:0000313" key="3">
    <source>
        <dbReference type="Proteomes" id="UP000254463"/>
    </source>
</evidence>
<sequence>MTSIALILFGFIVVYAVVIFVAVLADNFFRKNG</sequence>
<dbReference type="Proteomes" id="UP000254463">
    <property type="component" value="Unassembled WGS sequence"/>
</dbReference>
<evidence type="ECO:0000313" key="2">
    <source>
        <dbReference type="EMBL" id="SUF93968.1"/>
    </source>
</evidence>
<protein>
    <submittedName>
        <fullName evidence="2">Uncharacterized protein</fullName>
    </submittedName>
</protein>
<proteinExistence type="predicted"/>